<dbReference type="EMBL" id="CAAE01014731">
    <property type="protein sequence ID" value="CAG04178.1"/>
    <property type="molecule type" value="Genomic_DNA"/>
</dbReference>
<dbReference type="OrthoDB" id="5985440at2759"/>
<keyword evidence="2" id="KW-0964">Secreted</keyword>
<dbReference type="FunFam" id="2.10.25.10:FF:000135">
    <property type="entry name" value="Laminin subunit beta 4"/>
    <property type="match status" value="2"/>
</dbReference>
<feature type="disulfide bond" evidence="13">
    <location>
        <begin position="567"/>
        <end position="576"/>
    </location>
</feature>
<feature type="disulfide bond" evidence="13">
    <location>
        <begin position="546"/>
        <end position="558"/>
    </location>
</feature>
<gene>
    <name evidence="19" type="ORF">GSTENG00023819001</name>
</gene>
<comment type="subcellular location">
    <subcellularLocation>
        <location evidence="1">Secreted</location>
        <location evidence="1">Extracellular space</location>
        <location evidence="1">Extracellular matrix</location>
        <location evidence="1">Basement membrane</location>
    </subcellularLocation>
</comment>
<feature type="domain" description="Laminin EGF-like" evidence="16">
    <location>
        <begin position="855"/>
        <end position="902"/>
    </location>
</feature>
<feature type="domain" description="Laminin N-terminal" evidence="18">
    <location>
        <begin position="19"/>
        <end position="277"/>
    </location>
</feature>
<organism evidence="19">
    <name type="scientific">Tetraodon nigroviridis</name>
    <name type="common">Spotted green pufferfish</name>
    <name type="synonym">Chelonodon nigroviridis</name>
    <dbReference type="NCBI Taxonomy" id="99883"/>
    <lineage>
        <taxon>Eukaryota</taxon>
        <taxon>Metazoa</taxon>
        <taxon>Chordata</taxon>
        <taxon>Craniata</taxon>
        <taxon>Vertebrata</taxon>
        <taxon>Euteleostomi</taxon>
        <taxon>Actinopterygii</taxon>
        <taxon>Neopterygii</taxon>
        <taxon>Teleostei</taxon>
        <taxon>Neoteleostei</taxon>
        <taxon>Acanthomorphata</taxon>
        <taxon>Eupercaria</taxon>
        <taxon>Tetraodontiformes</taxon>
        <taxon>Tetradontoidea</taxon>
        <taxon>Tetraodontidae</taxon>
        <taxon>Tetraodon</taxon>
    </lineage>
</organism>
<feature type="disulfide bond" evidence="13">
    <location>
        <begin position="905"/>
        <end position="922"/>
    </location>
</feature>
<feature type="region of interest" description="Disordered" evidence="15">
    <location>
        <begin position="685"/>
        <end position="732"/>
    </location>
</feature>
<evidence type="ECO:0000256" key="5">
    <source>
        <dbReference type="ARBA" id="ARBA00022729"/>
    </source>
</evidence>
<evidence type="ECO:0000256" key="2">
    <source>
        <dbReference type="ARBA" id="ARBA00022525"/>
    </source>
</evidence>
<dbReference type="InterPro" id="IPR013015">
    <property type="entry name" value="Laminin_IV_B"/>
</dbReference>
<evidence type="ECO:0000256" key="6">
    <source>
        <dbReference type="ARBA" id="ARBA00022737"/>
    </source>
</evidence>
<feature type="disulfide bond" evidence="13">
    <location>
        <begin position="924"/>
        <end position="933"/>
    </location>
</feature>
<dbReference type="Pfam" id="PF00053">
    <property type="entry name" value="EGF_laminin"/>
    <property type="match status" value="13"/>
</dbReference>
<dbReference type="PROSITE" id="PS01248">
    <property type="entry name" value="EGF_LAM_1"/>
    <property type="match status" value="5"/>
</dbReference>
<dbReference type="FunFam" id="2.10.25.10:FF:000145">
    <property type="entry name" value="Laminin subunit beta 1"/>
    <property type="match status" value="1"/>
</dbReference>
<feature type="disulfide bond" evidence="13">
    <location>
        <begin position="857"/>
        <end position="874"/>
    </location>
</feature>
<feature type="domain" description="Laminin EGF-like" evidence="16">
    <location>
        <begin position="372"/>
        <end position="434"/>
    </location>
</feature>
<evidence type="ECO:0000256" key="9">
    <source>
        <dbReference type="ARBA" id="ARBA00023054"/>
    </source>
</evidence>
<feature type="domain" description="Laminin EGF-like" evidence="16">
    <location>
        <begin position="1027"/>
        <end position="1083"/>
    </location>
</feature>
<feature type="domain" description="Laminin EGF-like" evidence="16">
    <location>
        <begin position="1136"/>
        <end position="1192"/>
    </location>
</feature>
<feature type="disulfide bond" evidence="13">
    <location>
        <begin position="307"/>
        <end position="316"/>
    </location>
</feature>
<feature type="disulfide bond" evidence="13">
    <location>
        <begin position="903"/>
        <end position="915"/>
    </location>
</feature>
<feature type="disulfide bond" evidence="13">
    <location>
        <begin position="548"/>
        <end position="565"/>
    </location>
</feature>
<protein>
    <submittedName>
        <fullName evidence="19">(spotted green pufferfish) hypothetical protein</fullName>
    </submittedName>
</protein>
<comment type="caution">
    <text evidence="13">Lacks conserved residue(s) required for the propagation of feature annotation.</text>
</comment>
<dbReference type="GO" id="GO:0007411">
    <property type="term" value="P:axon guidance"/>
    <property type="evidence" value="ECO:0007669"/>
    <property type="project" value="TreeGrafter"/>
</dbReference>
<evidence type="ECO:0000256" key="11">
    <source>
        <dbReference type="ARBA" id="ARBA00023180"/>
    </source>
</evidence>
<dbReference type="KEGG" id="tng:GSTEN00023819G001"/>
<dbReference type="PROSITE" id="PS50027">
    <property type="entry name" value="EGF_LAM_2"/>
    <property type="match status" value="12"/>
</dbReference>
<dbReference type="InterPro" id="IPR050440">
    <property type="entry name" value="Laminin/Netrin_ECM"/>
</dbReference>
<dbReference type="FunFam" id="2.60.120.260:FF:000010">
    <property type="entry name" value="Laminin subunit beta 1"/>
    <property type="match status" value="1"/>
</dbReference>
<dbReference type="GO" id="GO:0150043">
    <property type="term" value="F:structural constituent of synapse-associated extracellular matrix"/>
    <property type="evidence" value="ECO:0007669"/>
    <property type="project" value="TreeGrafter"/>
</dbReference>
<evidence type="ECO:0000256" key="13">
    <source>
        <dbReference type="PROSITE-ProRule" id="PRU00460"/>
    </source>
</evidence>
<dbReference type="FunFam" id="2.10.25.10:FF:000090">
    <property type="entry name" value="laminin subunit alpha"/>
    <property type="match status" value="1"/>
</dbReference>
<feature type="coiled-coil region" evidence="14">
    <location>
        <begin position="1714"/>
        <end position="1748"/>
    </location>
</feature>
<dbReference type="InterPro" id="IPR008211">
    <property type="entry name" value="Laminin_N"/>
</dbReference>
<dbReference type="Gene3D" id="2.170.300.10">
    <property type="entry name" value="Tie2 ligand-binding domain superfamily"/>
    <property type="match status" value="2"/>
</dbReference>
<feature type="disulfide bond" evidence="13">
    <location>
        <begin position="1193"/>
        <end position="1205"/>
    </location>
</feature>
<evidence type="ECO:0000256" key="3">
    <source>
        <dbReference type="ARBA" id="ARBA00022530"/>
    </source>
</evidence>
<evidence type="ECO:0000256" key="1">
    <source>
        <dbReference type="ARBA" id="ARBA00004302"/>
    </source>
</evidence>
<dbReference type="GO" id="GO:0043256">
    <property type="term" value="C:laminin complex"/>
    <property type="evidence" value="ECO:0007669"/>
    <property type="project" value="TreeGrafter"/>
</dbReference>
<feature type="coiled-coil region" evidence="14">
    <location>
        <begin position="1400"/>
        <end position="1427"/>
    </location>
</feature>
<feature type="disulfide bond" evidence="13">
    <location>
        <begin position="517"/>
        <end position="526"/>
    </location>
</feature>
<reference evidence="19" key="2">
    <citation type="submission" date="2004-02" db="EMBL/GenBank/DDBJ databases">
        <authorList>
            <consortium name="Genoscope"/>
            <consortium name="Whitehead Institute Centre for Genome Research"/>
        </authorList>
    </citation>
    <scope>NUCLEOTIDE SEQUENCE</scope>
</reference>
<dbReference type="PROSITE" id="PS51117">
    <property type="entry name" value="LAMININ_NTER"/>
    <property type="match status" value="1"/>
</dbReference>
<keyword evidence="10 13" id="KW-1015">Disulfide bond</keyword>
<evidence type="ECO:0000256" key="8">
    <source>
        <dbReference type="ARBA" id="ARBA00022889"/>
    </source>
</evidence>
<dbReference type="FunFam" id="2.10.25.10:FF:000130">
    <property type="entry name" value="Laminin subunit beta 1"/>
    <property type="match status" value="1"/>
</dbReference>
<feature type="disulfide bond" evidence="13">
    <location>
        <begin position="1268"/>
        <end position="1277"/>
    </location>
</feature>
<dbReference type="InterPro" id="IPR002049">
    <property type="entry name" value="LE_dom"/>
</dbReference>
<dbReference type="SMART" id="SM00181">
    <property type="entry name" value="EGF"/>
    <property type="match status" value="9"/>
</dbReference>
<dbReference type="PANTHER" id="PTHR10574">
    <property type="entry name" value="NETRIN/LAMININ-RELATED"/>
    <property type="match status" value="1"/>
</dbReference>
<dbReference type="Pfam" id="PF00055">
    <property type="entry name" value="Laminin_N"/>
    <property type="match status" value="1"/>
</dbReference>
<keyword evidence="9 14" id="KW-0175">Coiled coil</keyword>
<dbReference type="FunFam" id="2.10.25.10:FF:000011">
    <property type="entry name" value="Cadherin EGF LAG seven-pass G-type receptor"/>
    <property type="match status" value="2"/>
</dbReference>
<keyword evidence="7" id="KW-0084">Basement membrane</keyword>
<dbReference type="GO" id="GO:0009887">
    <property type="term" value="P:animal organ morphogenesis"/>
    <property type="evidence" value="ECO:0007669"/>
    <property type="project" value="TreeGrafter"/>
</dbReference>
<feature type="disulfide bond" evidence="13">
    <location>
        <begin position="402"/>
        <end position="411"/>
    </location>
</feature>
<keyword evidence="4" id="KW-0597">Phosphoprotein</keyword>
<feature type="domain" description="Laminin EGF-like" evidence="16">
    <location>
        <begin position="546"/>
        <end position="591"/>
    </location>
</feature>
<feature type="domain" description="Laminin IV type B" evidence="17">
    <location>
        <begin position="585"/>
        <end position="849"/>
    </location>
</feature>
<feature type="compositionally biased region" description="Polar residues" evidence="15">
    <location>
        <begin position="685"/>
        <end position="715"/>
    </location>
</feature>
<dbReference type="SUPFAM" id="SSF57196">
    <property type="entry name" value="EGF/Laminin"/>
    <property type="match status" value="12"/>
</dbReference>
<dbReference type="Gene3D" id="2.60.120.260">
    <property type="entry name" value="Galactose-binding domain-like"/>
    <property type="match status" value="1"/>
</dbReference>
<dbReference type="FunFam" id="2.170.300.10:FF:000004">
    <property type="entry name" value="Laminin subunit beta 1"/>
    <property type="match status" value="1"/>
</dbReference>
<dbReference type="Pfam" id="PF21199">
    <property type="entry name" value="LAMININ_IV_B"/>
    <property type="match status" value="1"/>
</dbReference>
<feature type="disulfide bond" evidence="13">
    <location>
        <begin position="1054"/>
        <end position="1063"/>
    </location>
</feature>
<feature type="compositionally biased region" description="Basic and acidic residues" evidence="15">
    <location>
        <begin position="1469"/>
        <end position="1484"/>
    </location>
</feature>
<evidence type="ECO:0000256" key="12">
    <source>
        <dbReference type="ARBA" id="ARBA00023292"/>
    </source>
</evidence>
<feature type="domain" description="Laminin EGF-like" evidence="16">
    <location>
        <begin position="903"/>
        <end position="948"/>
    </location>
</feature>
<feature type="domain" description="Laminin EGF-like" evidence="16">
    <location>
        <begin position="494"/>
        <end position="545"/>
    </location>
</feature>
<dbReference type="FunFam" id="2.10.25.10:FF:000280">
    <property type="entry name" value="Laminin subunit beta 4"/>
    <property type="match status" value="1"/>
</dbReference>
<dbReference type="FunFam" id="2.10.25.10:FF:000138">
    <property type="entry name" value="Laminin subunit beta 1"/>
    <property type="match status" value="1"/>
</dbReference>
<dbReference type="SMART" id="SM00180">
    <property type="entry name" value="EGF_Lam"/>
    <property type="match status" value="13"/>
</dbReference>
<evidence type="ECO:0000256" key="10">
    <source>
        <dbReference type="ARBA" id="ARBA00023157"/>
    </source>
</evidence>
<dbReference type="PROSITE" id="PS51116">
    <property type="entry name" value="LAMININ_IVB"/>
    <property type="match status" value="1"/>
</dbReference>
<feature type="disulfide bond" evidence="13">
    <location>
        <begin position="1249"/>
        <end position="1266"/>
    </location>
</feature>
<feature type="domain" description="Laminin EGF-like" evidence="16">
    <location>
        <begin position="435"/>
        <end position="493"/>
    </location>
</feature>
<name>Q4S5A4_TETNG</name>
<feature type="domain" description="Laminin EGF-like" evidence="16">
    <location>
        <begin position="278"/>
        <end position="341"/>
    </location>
</feature>
<evidence type="ECO:0000256" key="14">
    <source>
        <dbReference type="SAM" id="Coils"/>
    </source>
</evidence>
<dbReference type="GO" id="GO:0009888">
    <property type="term" value="P:tissue development"/>
    <property type="evidence" value="ECO:0007669"/>
    <property type="project" value="TreeGrafter"/>
</dbReference>
<keyword evidence="5" id="KW-0732">Signal</keyword>
<keyword evidence="6" id="KW-0677">Repeat</keyword>
<feature type="domain" description="Laminin EGF-like" evidence="16">
    <location>
        <begin position="1247"/>
        <end position="1293"/>
    </location>
</feature>
<dbReference type="FunFam" id="2.10.25.10:FF:000101">
    <property type="entry name" value="Laminin subunit beta 1"/>
    <property type="match status" value="1"/>
</dbReference>
<feature type="disulfide bond" evidence="13">
    <location>
        <begin position="465"/>
        <end position="474"/>
    </location>
</feature>
<feature type="disulfide bond" evidence="13">
    <location>
        <begin position="1247"/>
        <end position="1259"/>
    </location>
</feature>
<feature type="coiled-coil region" evidence="14">
    <location>
        <begin position="1801"/>
        <end position="1875"/>
    </location>
</feature>
<sequence length="1960" mass="213592">ALCCCVRALRPQLQASVCAEGSCYPATGDLLIGRARRLAASSHLRPPRAPALLHRRAPGGERSAEETKCFTCDSREPYEEDGNHISHTIENVVTTFAPNRLKTWWQSENGEQHLPSMKTSRFLGVENVTIRLDLEAEFHFTHLIMTFKTFRPAAMLIERSMDRGNTWQVYRYFAANCEASFPGVSTGPLSRVDDIICDSRYSDIEPSTEGEVIFRVLDPAFEIEDPYSLRIQNMLKITNLRINFTKLNTLGDNLLDSRDEVTEKYYYSLYDMVVRGNCFCYGHASECQPIHDPSPEEEGMVHGRCVCKHNTDGVNCERCQDFYNDLPWKPAVGRHTHTCRSKTTPHTLIFLSRPSFCSLLIGFKTHFFPSECECNQHATTCHFDMAVYMTTGNVSGGVCDDCKHNTMGRQCELCAPFYFQHPNRDPRDPNVCEPCNCDPDGSLQGGLCDAHTDVVAGLISGQCRCKANVEGERCDNCRQGYFGMGRGPDGCLPCACNPLGTLPRGSPCDSHTGSCFCKRLVHGNACDQCVPEHWGLSNDMDGCRPCDCDHGGALNNNCDPHSGQCVCREHMLGRRCDQMEPGFYFVALDHYTYEAEDAKHGPVSASNASFFRCFWRGFVHNCACPPSLRGSNWSPGLALGIAGLPGPGWALLTCRRELTWSSPSTTSPSRWTTTSCFATNLSCQTSGRKSPSKFSVPSSRVTAATPSRAETSSPSLCRRGPGERRAPGPHARPFGTRAHRCVAVRLGFFSRHVLLPRPVCLEEGLTYALRLSLPLYSSVSHIQNPYTLIDSLVLIPRLGGLKMFHGVEGGAAWDTFQRYRCLESSQSIIKSPITDICNSYIFSVSALLHKGAVACQCDPQGSLSALCEASGGQCQCRPNVVGRNCDSCAPATYRFGPSGCRACECDPRGSATSFCHQETGQCTCLPGATGRQCSHCLPGHWGFPQCRPCHCNGHSDSCHPQTGQCQGCRDFTTGHHCERWDSAATLLLQISLEYRYVSKLTSFTTPRCLDGYHGDPELGSGGHCRPCTCPDGPRSGRHFSDSCYVLAQQLVCVCSPGYKGPRCEECAPGYFGNPSVPGGRCVPCQCNNNIDMHDPGSCDAQTGACLRCLHHTEGYACQHCKAGYYGNAATQSCRKCTCDPVGTLPRACSSPEECACDQQSGQCPCKPNVVGQDCDRCAPDTWNMAGGTGCRTCDCDPDHSFGSSCNEASQAHEITGRCSCKPGFGGRTCRECREMFWGDPKVKCHACDCDPRGISSEQCHRATGQCTCTKGASGPRCDQCARGYRGTFPACEPCHQCFAAWDVVVGELSDQTRRLEAQVAELQNSGAIAPYQELIQRLETNAKAVRDLVESNPAAVQLEAIEELTHQITGVMSFLSGKLNTTEETATLLHGDSNATEVHLDALTEDINQLETSVTELRERVYAAKNANFQGALDTISSAHTLSTMAESRVNASTSGPGSTLEQSAASRRATEDKMSDSEKEFDRKHQRNAKKLDRLSEELDQLDLTPLSEQVRKVDLVNTGQFVSKVGLKLANILSPQACGGAAQGDGCSGSPCGGLGCTGKDGAPMCGGEECKGFVTAAHTALKSAKDLDQEIVAAMKEVDKLSSMVWEAKKRANEAKANAMEVLVKSNRSKERVEQSNEQLRSLIKEIRDLLTNERANVSVIEAVANEVLALEMPTSVEKLQELTREIKEKVGALTSVETILSQSAEDVRAAEALLKEAAAASEQASTLEETIEMVKAALNKSERAQSAAMDAIQLAQNNTKNTLDLIIYLESETAMTELKLSNATGRLILLEGEVGLLRQNSLEVDQLEESAKQISEQAKVKAEEAQKEFDLDLKDKLEEVEDLVEDKGEMVLQGRRRAEKLQQEAKELLGQSSSKLHRLKAGEGVRVKPTSPGGQGGGAGRAGEEGPPAPGRDQLQSDAVQHVRVTVTARLPSPALAGVVTALKGSKQDYWQIYND</sequence>
<feature type="disulfide bond" evidence="13">
    <location>
        <begin position="876"/>
        <end position="885"/>
    </location>
</feature>
<dbReference type="InterPro" id="IPR000742">
    <property type="entry name" value="EGF"/>
</dbReference>
<dbReference type="PRINTS" id="PR00011">
    <property type="entry name" value="EGFLAMININ"/>
</dbReference>
<feature type="disulfide bond" evidence="13">
    <location>
        <begin position="477"/>
        <end position="491"/>
    </location>
</feature>
<feature type="domain" description="Laminin EGF-like" evidence="16">
    <location>
        <begin position="1084"/>
        <end position="1135"/>
    </location>
</feature>
<dbReference type="PROSITE" id="PS00022">
    <property type="entry name" value="EGF_1"/>
    <property type="match status" value="1"/>
</dbReference>
<feature type="domain" description="Laminin EGF-like" evidence="16">
    <location>
        <begin position="1193"/>
        <end position="1246"/>
    </location>
</feature>
<feature type="region of interest" description="Disordered" evidence="15">
    <location>
        <begin position="1447"/>
        <end position="1488"/>
    </location>
</feature>
<feature type="compositionally biased region" description="Polar residues" evidence="15">
    <location>
        <begin position="1447"/>
        <end position="1466"/>
    </location>
</feature>
<dbReference type="GO" id="GO:0034446">
    <property type="term" value="P:substrate adhesion-dependent cell spreading"/>
    <property type="evidence" value="ECO:0007669"/>
    <property type="project" value="TreeGrafter"/>
</dbReference>
<dbReference type="GO" id="GO:0005178">
    <property type="term" value="F:integrin binding"/>
    <property type="evidence" value="ECO:0007669"/>
    <property type="project" value="TreeGrafter"/>
</dbReference>
<reference evidence="19" key="1">
    <citation type="journal article" date="2004" name="Nature">
        <title>Genome duplication in the teleost fish Tetraodon nigroviridis reveals the early vertebrate proto-karyotype.</title>
        <authorList>
            <person name="Jaillon O."/>
            <person name="Aury J.-M."/>
            <person name="Brunet F."/>
            <person name="Petit J.-L."/>
            <person name="Stange-Thomann N."/>
            <person name="Mauceli E."/>
            <person name="Bouneau L."/>
            <person name="Fischer C."/>
            <person name="Ozouf-Costaz C."/>
            <person name="Bernot A."/>
            <person name="Nicaud S."/>
            <person name="Jaffe D."/>
            <person name="Fisher S."/>
            <person name="Lutfalla G."/>
            <person name="Dossat C."/>
            <person name="Segurens B."/>
            <person name="Dasilva C."/>
            <person name="Salanoubat M."/>
            <person name="Levy M."/>
            <person name="Boudet N."/>
            <person name="Castellano S."/>
            <person name="Anthouard V."/>
            <person name="Jubin C."/>
            <person name="Castelli V."/>
            <person name="Katinka M."/>
            <person name="Vacherie B."/>
            <person name="Biemont C."/>
            <person name="Skalli Z."/>
            <person name="Cattolico L."/>
            <person name="Poulain J."/>
            <person name="De Berardinis V."/>
            <person name="Cruaud C."/>
            <person name="Duprat S."/>
            <person name="Brottier P."/>
            <person name="Coutanceau J.-P."/>
            <person name="Gouzy J."/>
            <person name="Parra G."/>
            <person name="Lardier G."/>
            <person name="Chapple C."/>
            <person name="McKernan K.J."/>
            <person name="McEwan P."/>
            <person name="Bosak S."/>
            <person name="Kellis M."/>
            <person name="Volff J.-N."/>
            <person name="Guigo R."/>
            <person name="Zody M.C."/>
            <person name="Mesirov J."/>
            <person name="Lindblad-Toh K."/>
            <person name="Birren B."/>
            <person name="Nusbaum C."/>
            <person name="Kahn D."/>
            <person name="Robinson-Rechavi M."/>
            <person name="Laudet V."/>
            <person name="Schachter V."/>
            <person name="Quetier F."/>
            <person name="Saurin W."/>
            <person name="Scarpelli C."/>
            <person name="Wincker P."/>
            <person name="Lander E.S."/>
            <person name="Weissenbach J."/>
            <person name="Roest Crollius H."/>
        </authorList>
    </citation>
    <scope>NUCLEOTIDE SEQUENCE [LARGE SCALE GENOMIC DNA]</scope>
</reference>
<feature type="disulfide bond" evidence="13">
    <location>
        <begin position="529"/>
        <end position="543"/>
    </location>
</feature>
<feature type="disulfide bond" evidence="13">
    <location>
        <begin position="855"/>
        <end position="867"/>
    </location>
</feature>
<dbReference type="SMART" id="SM00136">
    <property type="entry name" value="LamNT"/>
    <property type="match status" value="1"/>
</dbReference>
<feature type="non-terminal residue" evidence="19">
    <location>
        <position position="1960"/>
    </location>
</feature>
<feature type="disulfide bond" evidence="13">
    <location>
        <begin position="1165"/>
        <end position="1174"/>
    </location>
</feature>
<feature type="region of interest" description="Disordered" evidence="15">
    <location>
        <begin position="1883"/>
        <end position="1925"/>
    </location>
</feature>
<evidence type="ECO:0000313" key="19">
    <source>
        <dbReference type="EMBL" id="CAG04178.1"/>
    </source>
</evidence>
<dbReference type="Gene3D" id="2.10.25.10">
    <property type="entry name" value="Laminin"/>
    <property type="match status" value="9"/>
</dbReference>
<dbReference type="GO" id="GO:0070831">
    <property type="term" value="P:basement membrane assembly"/>
    <property type="evidence" value="ECO:0007669"/>
    <property type="project" value="TreeGrafter"/>
</dbReference>
<keyword evidence="8" id="KW-0130">Cell adhesion</keyword>
<feature type="coiled-coil region" evidence="14">
    <location>
        <begin position="1587"/>
        <end position="1660"/>
    </location>
</feature>
<evidence type="ECO:0000259" key="16">
    <source>
        <dbReference type="PROSITE" id="PS50027"/>
    </source>
</evidence>
<comment type="caution">
    <text evidence="19">The sequence shown here is derived from an EMBL/GenBank/DDBJ whole genome shotgun (WGS) entry which is preliminary data.</text>
</comment>
<evidence type="ECO:0000256" key="4">
    <source>
        <dbReference type="ARBA" id="ARBA00022553"/>
    </source>
</evidence>
<dbReference type="GO" id="GO:0016477">
    <property type="term" value="P:cell migration"/>
    <property type="evidence" value="ECO:0007669"/>
    <property type="project" value="TreeGrafter"/>
</dbReference>
<dbReference type="CDD" id="cd00055">
    <property type="entry name" value="EGF_Lam"/>
    <property type="match status" value="13"/>
</dbReference>
<dbReference type="PANTHER" id="PTHR10574:SF233">
    <property type="entry name" value="LAMININ SUBUNIT BETA-1"/>
    <property type="match status" value="1"/>
</dbReference>
<accession>Q4S5A4</accession>
<evidence type="ECO:0000259" key="17">
    <source>
        <dbReference type="PROSITE" id="PS51116"/>
    </source>
</evidence>
<feature type="disulfide bond" evidence="13">
    <location>
        <begin position="1108"/>
        <end position="1117"/>
    </location>
</feature>
<feature type="disulfide bond" evidence="13">
    <location>
        <begin position="1220"/>
        <end position="1229"/>
    </location>
</feature>
<evidence type="ECO:0000259" key="18">
    <source>
        <dbReference type="PROSITE" id="PS51117"/>
    </source>
</evidence>
<keyword evidence="3" id="KW-0272">Extracellular matrix</keyword>
<keyword evidence="11" id="KW-0325">Glycoprotein</keyword>
<proteinExistence type="predicted"/>
<keyword evidence="12 13" id="KW-0424">Laminin EGF-like domain</keyword>
<evidence type="ECO:0000256" key="7">
    <source>
        <dbReference type="ARBA" id="ARBA00022869"/>
    </source>
</evidence>
<evidence type="ECO:0000256" key="15">
    <source>
        <dbReference type="SAM" id="MobiDB-lite"/>
    </source>
</evidence>